<comment type="subcellular location">
    <subcellularLocation>
        <location evidence="1">Secreted</location>
    </subcellularLocation>
</comment>
<protein>
    <submittedName>
        <fullName evidence="4">Polysaccharide deacetylase</fullName>
    </submittedName>
</protein>
<evidence type="ECO:0000256" key="1">
    <source>
        <dbReference type="ARBA" id="ARBA00004613"/>
    </source>
</evidence>
<comment type="caution">
    <text evidence="4">The sequence shown here is derived from an EMBL/GenBank/DDBJ whole genome shotgun (WGS) entry which is preliminary data.</text>
</comment>
<feature type="domain" description="NodB homology" evidence="3">
    <location>
        <begin position="69"/>
        <end position="273"/>
    </location>
</feature>
<name>A0A326TZR5_THEHA</name>
<dbReference type="RefSeq" id="WP_170142906.1">
    <property type="nucleotide sequence ID" value="NZ_BIFX01000001.1"/>
</dbReference>
<dbReference type="GO" id="GO:0005576">
    <property type="term" value="C:extracellular region"/>
    <property type="evidence" value="ECO:0007669"/>
    <property type="project" value="UniProtKB-SubCell"/>
</dbReference>
<dbReference type="Gene3D" id="3.20.20.370">
    <property type="entry name" value="Glycoside hydrolase/deacetylase"/>
    <property type="match status" value="1"/>
</dbReference>
<dbReference type="GO" id="GO:0005975">
    <property type="term" value="P:carbohydrate metabolic process"/>
    <property type="evidence" value="ECO:0007669"/>
    <property type="project" value="InterPro"/>
</dbReference>
<dbReference type="InterPro" id="IPR002509">
    <property type="entry name" value="NODB_dom"/>
</dbReference>
<dbReference type="PROSITE" id="PS51677">
    <property type="entry name" value="NODB"/>
    <property type="match status" value="1"/>
</dbReference>
<proteinExistence type="predicted"/>
<evidence type="ECO:0000313" key="4">
    <source>
        <dbReference type="EMBL" id="PZW22944.1"/>
    </source>
</evidence>
<dbReference type="Pfam" id="PF01522">
    <property type="entry name" value="Polysacc_deac_1"/>
    <property type="match status" value="1"/>
</dbReference>
<accession>A0A326TZR5</accession>
<dbReference type="EMBL" id="QKUF01000028">
    <property type="protein sequence ID" value="PZW22944.1"/>
    <property type="molecule type" value="Genomic_DNA"/>
</dbReference>
<dbReference type="SUPFAM" id="SSF88713">
    <property type="entry name" value="Glycoside hydrolase/deacetylase"/>
    <property type="match status" value="1"/>
</dbReference>
<dbReference type="PANTHER" id="PTHR34216">
    <property type="match status" value="1"/>
</dbReference>
<evidence type="ECO:0000256" key="2">
    <source>
        <dbReference type="ARBA" id="ARBA00022729"/>
    </source>
</evidence>
<dbReference type="Proteomes" id="UP000248806">
    <property type="component" value="Unassembled WGS sequence"/>
</dbReference>
<dbReference type="CDD" id="cd10918">
    <property type="entry name" value="CE4_NodB_like_5s_6s"/>
    <property type="match status" value="1"/>
</dbReference>
<dbReference type="InterPro" id="IPR051398">
    <property type="entry name" value="Polysacch_Deacetylase"/>
</dbReference>
<keyword evidence="5" id="KW-1185">Reference proteome</keyword>
<dbReference type="GO" id="GO:0016810">
    <property type="term" value="F:hydrolase activity, acting on carbon-nitrogen (but not peptide) bonds"/>
    <property type="evidence" value="ECO:0007669"/>
    <property type="project" value="InterPro"/>
</dbReference>
<sequence>MLMKTAERYIPILMYHSISQSANPRFKQLAVAPVMFAAQMDYLHRNGYTPLNVTQCLKAMQGKIPFPAKPVVITFDDGFADFYDYALPILTRYQFTATLYITTAYIGKTSTWLRPENETERPMLNWAQIEEIRWAGIECGAHTHTHPALDLLPLSLAREEIALSKLILEQRLGQEICSFAYPFGYYTPDVRELVQQLGFTSACAVNFATCAVTSHPFSLERLMVTPGMSIEAFRLLLHQEEEAPVLKRMYIRARIPVKQVLRSYSAALTRTRR</sequence>
<dbReference type="InterPro" id="IPR011330">
    <property type="entry name" value="Glyco_hydro/deAcase_b/a-brl"/>
</dbReference>
<organism evidence="4 5">
    <name type="scientific">Thermosporothrix hazakensis</name>
    <dbReference type="NCBI Taxonomy" id="644383"/>
    <lineage>
        <taxon>Bacteria</taxon>
        <taxon>Bacillati</taxon>
        <taxon>Chloroflexota</taxon>
        <taxon>Ktedonobacteria</taxon>
        <taxon>Ktedonobacterales</taxon>
        <taxon>Thermosporotrichaceae</taxon>
        <taxon>Thermosporothrix</taxon>
    </lineage>
</organism>
<keyword evidence="2" id="KW-0732">Signal</keyword>
<gene>
    <name evidence="4" type="ORF">EI42_05156</name>
</gene>
<evidence type="ECO:0000313" key="5">
    <source>
        <dbReference type="Proteomes" id="UP000248806"/>
    </source>
</evidence>
<evidence type="ECO:0000259" key="3">
    <source>
        <dbReference type="PROSITE" id="PS51677"/>
    </source>
</evidence>
<dbReference type="AlphaFoldDB" id="A0A326TZR5"/>
<reference evidence="4 5" key="1">
    <citation type="submission" date="2018-06" db="EMBL/GenBank/DDBJ databases">
        <title>Genomic Encyclopedia of Archaeal and Bacterial Type Strains, Phase II (KMG-II): from individual species to whole genera.</title>
        <authorList>
            <person name="Goeker M."/>
        </authorList>
    </citation>
    <scope>NUCLEOTIDE SEQUENCE [LARGE SCALE GENOMIC DNA]</scope>
    <source>
        <strain evidence="4 5">ATCC BAA-1881</strain>
    </source>
</reference>
<dbReference type="PANTHER" id="PTHR34216:SF3">
    <property type="entry name" value="POLY-BETA-1,6-N-ACETYL-D-GLUCOSAMINE N-DEACETYLASE"/>
    <property type="match status" value="1"/>
</dbReference>